<evidence type="ECO:0000256" key="7">
    <source>
        <dbReference type="SAM" id="SignalP"/>
    </source>
</evidence>
<dbReference type="SMART" id="SM00063">
    <property type="entry name" value="FRI"/>
    <property type="match status" value="1"/>
</dbReference>
<dbReference type="InterPro" id="IPR020067">
    <property type="entry name" value="Frizzled_dom"/>
</dbReference>
<sequence length="247" mass="28483">MTASLAFLLLAGLLAGLCKAFDFGLTTRCVSIPKELGMCQDISYTEMRLPNLMGHTTIPEVVSKTAEWHKLLQTGCHPYAQMFLCSLFAPVCLDTRRDDMCLDNLSKEFQYIYKELPKPTCQGCPLIEETFLYRRVLDAFCDNDIAVKVQLAKRKFASGHPEYVTEGPVEFIKQGLLLPYDTRNLIEQWLRINDNCAHRMIRHSRSMVYILTGNIQHGKVVLTRVFHWQKKDSQLTLATRKWRHHKC</sequence>
<keyword evidence="2" id="KW-0217">Developmental protein</keyword>
<dbReference type="InterPro" id="IPR015526">
    <property type="entry name" value="Frizzled/SFRP"/>
</dbReference>
<keyword evidence="11" id="KW-1185">Reference proteome</keyword>
<keyword evidence="3" id="KW-0297">G-protein coupled receptor</keyword>
<dbReference type="InterPro" id="IPR036790">
    <property type="entry name" value="Frizzled_dom_sf"/>
</dbReference>
<keyword evidence="7" id="KW-0732">Signal</keyword>
<feature type="signal peptide" evidence="7">
    <location>
        <begin position="1"/>
        <end position="20"/>
    </location>
</feature>
<dbReference type="SUPFAM" id="SSF63501">
    <property type="entry name" value="Frizzled cysteine-rich domain"/>
    <property type="match status" value="1"/>
</dbReference>
<evidence type="ECO:0000313" key="10">
    <source>
        <dbReference type="EMBL" id="CAJ0927957.1"/>
    </source>
</evidence>
<dbReference type="Pfam" id="PF01392">
    <property type="entry name" value="Fz"/>
    <property type="match status" value="1"/>
</dbReference>
<keyword evidence="4 6" id="KW-1015">Disulfide bond</keyword>
<protein>
    <submittedName>
        <fullName evidence="10">Uncharacterized protein</fullName>
    </submittedName>
</protein>
<comment type="caution">
    <text evidence="6">Lacks conserved residue(s) required for the propagation of feature annotation.</text>
</comment>
<dbReference type="PANTHER" id="PTHR11309:SF11">
    <property type="entry name" value="SECRETED FRIZZLED-RELATED PROTEIN 2"/>
    <property type="match status" value="1"/>
</dbReference>
<proteinExistence type="predicted"/>
<accession>A0ABN9KXI4</accession>
<evidence type="ECO:0000259" key="9">
    <source>
        <dbReference type="PROSITE" id="PS50189"/>
    </source>
</evidence>
<keyword evidence="3" id="KW-0675">Receptor</keyword>
<keyword evidence="5" id="KW-0807">Transducer</keyword>
<dbReference type="InterPro" id="IPR001134">
    <property type="entry name" value="Netrin_domain"/>
</dbReference>
<evidence type="ECO:0000256" key="3">
    <source>
        <dbReference type="ARBA" id="ARBA00023040"/>
    </source>
</evidence>
<comment type="subcellular location">
    <subcellularLocation>
        <location evidence="1">Cell membrane</location>
        <topology evidence="1">Multi-pass membrane protein</topology>
    </subcellularLocation>
</comment>
<evidence type="ECO:0000259" key="8">
    <source>
        <dbReference type="PROSITE" id="PS50038"/>
    </source>
</evidence>
<evidence type="ECO:0000256" key="6">
    <source>
        <dbReference type="PROSITE-ProRule" id="PRU00090"/>
    </source>
</evidence>
<feature type="disulfide bond" evidence="6">
    <location>
        <begin position="39"/>
        <end position="85"/>
    </location>
</feature>
<evidence type="ECO:0000256" key="4">
    <source>
        <dbReference type="ARBA" id="ARBA00023157"/>
    </source>
</evidence>
<feature type="chain" id="PRO_5047120616" evidence="7">
    <location>
        <begin position="21"/>
        <end position="247"/>
    </location>
</feature>
<comment type="caution">
    <text evidence="10">The sequence shown here is derived from an EMBL/GenBank/DDBJ whole genome shotgun (WGS) entry which is preliminary data.</text>
</comment>
<feature type="domain" description="NTR" evidence="9">
    <location>
        <begin position="121"/>
        <end position="247"/>
    </location>
</feature>
<name>A0ABN9KXI4_9NEOB</name>
<dbReference type="PANTHER" id="PTHR11309">
    <property type="entry name" value="FRIZZLED"/>
    <property type="match status" value="1"/>
</dbReference>
<organism evidence="10 11">
    <name type="scientific">Ranitomeya imitator</name>
    <name type="common">mimic poison frog</name>
    <dbReference type="NCBI Taxonomy" id="111125"/>
    <lineage>
        <taxon>Eukaryota</taxon>
        <taxon>Metazoa</taxon>
        <taxon>Chordata</taxon>
        <taxon>Craniata</taxon>
        <taxon>Vertebrata</taxon>
        <taxon>Euteleostomi</taxon>
        <taxon>Amphibia</taxon>
        <taxon>Batrachia</taxon>
        <taxon>Anura</taxon>
        <taxon>Neobatrachia</taxon>
        <taxon>Hyloidea</taxon>
        <taxon>Dendrobatidae</taxon>
        <taxon>Dendrobatinae</taxon>
        <taxon>Ranitomeya</taxon>
    </lineage>
</organism>
<reference evidence="10" key="1">
    <citation type="submission" date="2023-07" db="EMBL/GenBank/DDBJ databases">
        <authorList>
            <person name="Stuckert A."/>
        </authorList>
    </citation>
    <scope>NUCLEOTIDE SEQUENCE</scope>
</reference>
<feature type="domain" description="FZ" evidence="8">
    <location>
        <begin position="24"/>
        <end position="141"/>
    </location>
</feature>
<dbReference type="CDD" id="cd03580">
    <property type="entry name" value="NTR_Sfrp1_like"/>
    <property type="match status" value="1"/>
</dbReference>
<dbReference type="PROSITE" id="PS50189">
    <property type="entry name" value="NTR"/>
    <property type="match status" value="1"/>
</dbReference>
<dbReference type="PROSITE" id="PS50038">
    <property type="entry name" value="FZ"/>
    <property type="match status" value="1"/>
</dbReference>
<evidence type="ECO:0000256" key="2">
    <source>
        <dbReference type="ARBA" id="ARBA00022473"/>
    </source>
</evidence>
<dbReference type="Proteomes" id="UP001176940">
    <property type="component" value="Unassembled WGS sequence"/>
</dbReference>
<dbReference type="Gene3D" id="1.10.2000.10">
    <property type="entry name" value="Frizzled cysteine-rich domain"/>
    <property type="match status" value="1"/>
</dbReference>
<evidence type="ECO:0000256" key="5">
    <source>
        <dbReference type="ARBA" id="ARBA00023224"/>
    </source>
</evidence>
<evidence type="ECO:0000313" key="11">
    <source>
        <dbReference type="Proteomes" id="UP001176940"/>
    </source>
</evidence>
<dbReference type="EMBL" id="CAUEEQ010004736">
    <property type="protein sequence ID" value="CAJ0927957.1"/>
    <property type="molecule type" value="Genomic_DNA"/>
</dbReference>
<evidence type="ECO:0000256" key="1">
    <source>
        <dbReference type="ARBA" id="ARBA00004651"/>
    </source>
</evidence>
<gene>
    <name evidence="10" type="ORF">RIMI_LOCUS3209232</name>
</gene>